<evidence type="ECO:0000256" key="2">
    <source>
        <dbReference type="ARBA" id="ARBA00022771"/>
    </source>
</evidence>
<feature type="region of interest" description="Disordered" evidence="5">
    <location>
        <begin position="668"/>
        <end position="687"/>
    </location>
</feature>
<accession>A0AAD7FYQ2</accession>
<gene>
    <name evidence="7" type="ORF">FB45DRAFT_19992</name>
</gene>
<dbReference type="InterPro" id="IPR001965">
    <property type="entry name" value="Znf_PHD"/>
</dbReference>
<feature type="region of interest" description="Disordered" evidence="5">
    <location>
        <begin position="1"/>
        <end position="142"/>
    </location>
</feature>
<name>A0AAD7FYQ2_9AGAR</name>
<sequence length="790" mass="87542">MSYSALGNPSYAQKSMQPLQQTVTPETSPRTPRYDPSRFTMTSAIPFNPYPSNFSTPKPSSSSSLQNPSRFTTPPSSLSSPANLSSPFADKLAVTERQTHNIFSSYPPANSSPLGGPSSVPISAPPISPASPGPPPLAAPAPLVGGEMQRIRQAMMQNQLAQYQEAEARRPEYLTRAKRPLSESDPPVSTDDDGTSRRPGVGIMDSPHKGRRITLFQETSEESFEESLMAGGYGRYRTADWVRQPQQTMAQTPGSPGPSTAPQRVEKAPEAPPLTEQELRKRKRLEAFRANETTNTGSDLTGPKLFPVVIEGKGRVLIDALSEEQGLVAPRDDATNKGGKRSAANNKKAKKKPHEPSMRERRAMLYAAAALADATDKPNWSDTEFPWYLRRAEREELTKEEDAHRLKLISDFMERDTDEEDASGEESDKHELLSSTAWEHIHEEGAQKPAPARWGRGKVVRLAADPHADRRLVGLNKRSRFFPTDPGDARAALLSKKSVRSLSYRQQRRQREQNDDSDEEVLCICRNKKDNSQVVQCDHCQTWYHLRCLGIPNIAALGREEDPFFCEACMVPERSESSDSEDEGNLRAREPTFVPTDNEPPRESPSRNEPLFQPSTLQDSPMPWQPPRTPTRPTRRPGPAASASESPFQRGPLTPSPQYSNRRQIFSNDTADDMPFDPTSTPSRGLEFFGGFTTPKWQGRAHVLFQTPSKRRDSRLGGPGTLDESAGGGGVFHSAFRRLSYDDSPIRRDTAPAGDGQRARRLLESPSVGGRHVAYALTLEESPLLYERAP</sequence>
<feature type="region of interest" description="Disordered" evidence="5">
    <location>
        <begin position="574"/>
        <end position="661"/>
    </location>
</feature>
<feature type="region of interest" description="Disordered" evidence="5">
    <location>
        <begin position="710"/>
        <end position="729"/>
    </location>
</feature>
<dbReference type="GO" id="GO:0008270">
    <property type="term" value="F:zinc ion binding"/>
    <property type="evidence" value="ECO:0007669"/>
    <property type="project" value="UniProtKB-KW"/>
</dbReference>
<comment type="caution">
    <text evidence="7">The sequence shown here is derived from an EMBL/GenBank/DDBJ whole genome shotgun (WGS) entry which is preliminary data.</text>
</comment>
<keyword evidence="8" id="KW-1185">Reference proteome</keyword>
<dbReference type="Pfam" id="PF00628">
    <property type="entry name" value="PHD"/>
    <property type="match status" value="1"/>
</dbReference>
<evidence type="ECO:0000256" key="3">
    <source>
        <dbReference type="ARBA" id="ARBA00022833"/>
    </source>
</evidence>
<evidence type="ECO:0000256" key="1">
    <source>
        <dbReference type="ARBA" id="ARBA00022723"/>
    </source>
</evidence>
<feature type="region of interest" description="Disordered" evidence="5">
    <location>
        <begin position="242"/>
        <end position="305"/>
    </location>
</feature>
<feature type="compositionally biased region" description="Polar residues" evidence="5">
    <location>
        <begin position="100"/>
        <end position="113"/>
    </location>
</feature>
<feature type="compositionally biased region" description="Basic and acidic residues" evidence="5">
    <location>
        <begin position="166"/>
        <end position="175"/>
    </location>
</feature>
<feature type="region of interest" description="Disordered" evidence="5">
    <location>
        <begin position="328"/>
        <end position="359"/>
    </location>
</feature>
<evidence type="ECO:0000256" key="4">
    <source>
        <dbReference type="PROSITE-ProRule" id="PRU00146"/>
    </source>
</evidence>
<dbReference type="AlphaFoldDB" id="A0AAD7FYQ2"/>
<dbReference type="InterPro" id="IPR019786">
    <property type="entry name" value="Zinc_finger_PHD-type_CS"/>
</dbReference>
<dbReference type="EMBL" id="JARKIF010000001">
    <property type="protein sequence ID" value="KAJ7650576.1"/>
    <property type="molecule type" value="Genomic_DNA"/>
</dbReference>
<feature type="domain" description="PHD-type" evidence="6">
    <location>
        <begin position="520"/>
        <end position="572"/>
    </location>
</feature>
<feature type="compositionally biased region" description="Pro residues" evidence="5">
    <location>
        <begin position="123"/>
        <end position="139"/>
    </location>
</feature>
<evidence type="ECO:0000313" key="8">
    <source>
        <dbReference type="Proteomes" id="UP001221142"/>
    </source>
</evidence>
<keyword evidence="1" id="KW-0479">Metal-binding</keyword>
<feature type="region of interest" description="Disordered" evidence="5">
    <location>
        <begin position="157"/>
        <end position="211"/>
    </location>
</feature>
<keyword evidence="2 4" id="KW-0863">Zinc-finger</keyword>
<organism evidence="7 8">
    <name type="scientific">Roridomyces roridus</name>
    <dbReference type="NCBI Taxonomy" id="1738132"/>
    <lineage>
        <taxon>Eukaryota</taxon>
        <taxon>Fungi</taxon>
        <taxon>Dikarya</taxon>
        <taxon>Basidiomycota</taxon>
        <taxon>Agaricomycotina</taxon>
        <taxon>Agaricomycetes</taxon>
        <taxon>Agaricomycetidae</taxon>
        <taxon>Agaricales</taxon>
        <taxon>Marasmiineae</taxon>
        <taxon>Mycenaceae</taxon>
        <taxon>Roridomyces</taxon>
    </lineage>
</organism>
<keyword evidence="3" id="KW-0862">Zinc</keyword>
<dbReference type="InterPro" id="IPR013083">
    <property type="entry name" value="Znf_RING/FYVE/PHD"/>
</dbReference>
<feature type="region of interest" description="Disordered" evidence="5">
    <location>
        <begin position="743"/>
        <end position="764"/>
    </location>
</feature>
<reference evidence="7" key="1">
    <citation type="submission" date="2023-03" db="EMBL/GenBank/DDBJ databases">
        <title>Massive genome expansion in bonnet fungi (Mycena s.s.) driven by repeated elements and novel gene families across ecological guilds.</title>
        <authorList>
            <consortium name="Lawrence Berkeley National Laboratory"/>
            <person name="Harder C.B."/>
            <person name="Miyauchi S."/>
            <person name="Viragh M."/>
            <person name="Kuo A."/>
            <person name="Thoen E."/>
            <person name="Andreopoulos B."/>
            <person name="Lu D."/>
            <person name="Skrede I."/>
            <person name="Drula E."/>
            <person name="Henrissat B."/>
            <person name="Morin E."/>
            <person name="Kohler A."/>
            <person name="Barry K."/>
            <person name="LaButti K."/>
            <person name="Morin E."/>
            <person name="Salamov A."/>
            <person name="Lipzen A."/>
            <person name="Mereny Z."/>
            <person name="Hegedus B."/>
            <person name="Baldrian P."/>
            <person name="Stursova M."/>
            <person name="Weitz H."/>
            <person name="Taylor A."/>
            <person name="Grigoriev I.V."/>
            <person name="Nagy L.G."/>
            <person name="Martin F."/>
            <person name="Kauserud H."/>
        </authorList>
    </citation>
    <scope>NUCLEOTIDE SEQUENCE</scope>
    <source>
        <strain evidence="7">9284</strain>
    </source>
</reference>
<evidence type="ECO:0000259" key="6">
    <source>
        <dbReference type="PROSITE" id="PS50016"/>
    </source>
</evidence>
<dbReference type="SUPFAM" id="SSF57903">
    <property type="entry name" value="FYVE/PHD zinc finger"/>
    <property type="match status" value="1"/>
</dbReference>
<dbReference type="SMART" id="SM00249">
    <property type="entry name" value="PHD"/>
    <property type="match status" value="1"/>
</dbReference>
<evidence type="ECO:0000256" key="5">
    <source>
        <dbReference type="SAM" id="MobiDB-lite"/>
    </source>
</evidence>
<protein>
    <recommendedName>
        <fullName evidence="6">PHD-type domain-containing protein</fullName>
    </recommendedName>
</protein>
<dbReference type="Gene3D" id="3.30.40.10">
    <property type="entry name" value="Zinc/RING finger domain, C3HC4 (zinc finger)"/>
    <property type="match status" value="1"/>
</dbReference>
<feature type="compositionally biased region" description="Low complexity" evidence="5">
    <location>
        <begin position="51"/>
        <end position="89"/>
    </location>
</feature>
<proteinExistence type="predicted"/>
<feature type="compositionally biased region" description="Polar residues" evidence="5">
    <location>
        <begin position="1"/>
        <end position="30"/>
    </location>
</feature>
<dbReference type="Proteomes" id="UP001221142">
    <property type="component" value="Unassembled WGS sequence"/>
</dbReference>
<dbReference type="PROSITE" id="PS01359">
    <property type="entry name" value="ZF_PHD_1"/>
    <property type="match status" value="1"/>
</dbReference>
<dbReference type="InterPro" id="IPR011011">
    <property type="entry name" value="Znf_FYVE_PHD"/>
</dbReference>
<dbReference type="InterPro" id="IPR019787">
    <property type="entry name" value="Znf_PHD-finger"/>
</dbReference>
<evidence type="ECO:0000313" key="7">
    <source>
        <dbReference type="EMBL" id="KAJ7650576.1"/>
    </source>
</evidence>
<feature type="compositionally biased region" description="Polar residues" evidence="5">
    <location>
        <begin position="244"/>
        <end position="262"/>
    </location>
</feature>
<dbReference type="PROSITE" id="PS50016">
    <property type="entry name" value="ZF_PHD_2"/>
    <property type="match status" value="1"/>
</dbReference>